<dbReference type="OrthoDB" id="3187690at2"/>
<evidence type="ECO:0000256" key="1">
    <source>
        <dbReference type="SAM" id="MobiDB-lite"/>
    </source>
</evidence>
<dbReference type="AlphaFoldDB" id="A0A4V2YUH9"/>
<dbReference type="EMBL" id="SMKY01000129">
    <property type="protein sequence ID" value="TDD77887.1"/>
    <property type="molecule type" value="Genomic_DNA"/>
</dbReference>
<dbReference type="Pfam" id="PF09481">
    <property type="entry name" value="CRISPR_Cse1"/>
    <property type="match status" value="1"/>
</dbReference>
<protein>
    <submittedName>
        <fullName evidence="2">Type I-E CRISPR-associated protein Cse1/CasA</fullName>
    </submittedName>
</protein>
<dbReference type="Proteomes" id="UP000295578">
    <property type="component" value="Unassembled WGS sequence"/>
</dbReference>
<gene>
    <name evidence="2" type="primary">casA</name>
    <name evidence="2" type="ORF">E1293_25360</name>
</gene>
<comment type="caution">
    <text evidence="2">The sequence shown here is derived from an EMBL/GenBank/DDBJ whole genome shotgun (WGS) entry which is preliminary data.</text>
</comment>
<dbReference type="Gene3D" id="1.10.132.100">
    <property type="match status" value="1"/>
</dbReference>
<reference evidence="2 3" key="1">
    <citation type="submission" date="2019-03" db="EMBL/GenBank/DDBJ databases">
        <title>Draft genome sequences of novel Actinobacteria.</title>
        <authorList>
            <person name="Sahin N."/>
            <person name="Ay H."/>
            <person name="Saygin H."/>
        </authorList>
    </citation>
    <scope>NUCLEOTIDE SEQUENCE [LARGE SCALE GENOMIC DNA]</scope>
    <source>
        <strain evidence="2 3">DSM 45941</strain>
    </source>
</reference>
<organism evidence="2 3">
    <name type="scientific">Actinomadura darangshiensis</name>
    <dbReference type="NCBI Taxonomy" id="705336"/>
    <lineage>
        <taxon>Bacteria</taxon>
        <taxon>Bacillati</taxon>
        <taxon>Actinomycetota</taxon>
        <taxon>Actinomycetes</taxon>
        <taxon>Streptosporangiales</taxon>
        <taxon>Thermomonosporaceae</taxon>
        <taxon>Actinomadura</taxon>
    </lineage>
</organism>
<feature type="compositionally biased region" description="Basic and acidic residues" evidence="1">
    <location>
        <begin position="556"/>
        <end position="565"/>
    </location>
</feature>
<dbReference type="NCBIfam" id="TIGR02547">
    <property type="entry name" value="casA_cse1"/>
    <property type="match status" value="1"/>
</dbReference>
<evidence type="ECO:0000313" key="2">
    <source>
        <dbReference type="EMBL" id="TDD77887.1"/>
    </source>
</evidence>
<sequence>MARFDLIDEGWLPLRRKDGGTVVDVGIGEALLDSHELTDLVVELPTQVPALLRQVLLPIVMDALGAPADRADWKRRFAAGRFSQVEVDRLGGYLDEHRARFDLFSSSAPFAQVAGLEATNGETKGSGLIVPTEATGNNVPLFASRTESDALPLTPAQAARWLLHAHCWDTAAIKPGAKGDEAHVKAGKTTGNPTGPLGQLGLLVPMGPTLYETLLLNIPISSRAQAGSPQWRAAEPAQAGWEIRTPDGMLDLWTWQARRIRLIPEPSPEGDRVVRIVLAAGDRVRTIPEWEPHTAWAFKKSAEKASAVDRRPRRHTSGKAIWRGLEALLALERADGSAGGSVETSTLLVQVGDLEAEGILPDEYPLRVSAFGIVYGNQSAVIEDVYHDEIPLPVAGLREDADTYGLLLGLVQQAEDLARAVNHLSGDLRRATGLAPIPWDKAQRPGEQVLHALDSVVRRVLARIQTEQDWDVIQQGLLAWELTAHRAAREIAEPLFAAVPESVFAGRQLRRGTGEGASAWTYSLGTAEYNFRTRLNKILPAAADARREQAMSTSTDRADTVDTAT</sequence>
<feature type="region of interest" description="Disordered" evidence="1">
    <location>
        <begin position="546"/>
        <end position="565"/>
    </location>
</feature>
<keyword evidence="3" id="KW-1185">Reference proteome</keyword>
<dbReference type="RefSeq" id="WP_132199960.1">
    <property type="nucleotide sequence ID" value="NZ_SMKY01000129.1"/>
</dbReference>
<proteinExistence type="predicted"/>
<accession>A0A4V2YUH9</accession>
<name>A0A4V2YUH9_9ACTN</name>
<evidence type="ECO:0000313" key="3">
    <source>
        <dbReference type="Proteomes" id="UP000295578"/>
    </source>
</evidence>
<dbReference type="InterPro" id="IPR013381">
    <property type="entry name" value="CRISPR-assoc_prot_Cse1"/>
</dbReference>
<dbReference type="CDD" id="cd09729">
    <property type="entry name" value="Cse1_I-E"/>
    <property type="match status" value="1"/>
</dbReference>